<dbReference type="RefSeq" id="WP_175462479.1">
    <property type="nucleotide sequence ID" value="NZ_CP121271.1"/>
</dbReference>
<sequence>MDSQTETEALRRILHCEWGADEQVDWTAVEAHLHTPLPADYRAFMAVYGGGCIDDLIILPPLPTGNGWQASITDDAAGFRELWTTEGGAPGVELGADRVLPWGSGCNANELGWLMTGPNPDQWPVVVWRRHGNPHWALFDCGMAEFLRRLMTAEFDECPLSDLSLWGRVGTFVHHEEQERRFHAGLDPMTGEPNPYAGMFD</sequence>
<proteinExistence type="predicted"/>
<dbReference type="AlphaFoldDB" id="A0AAX3ZCC5"/>
<name>A0AAX3ZCC5_STRRO</name>
<organism evidence="2 3">
    <name type="scientific">Streptomyces rochei</name>
    <name type="common">Streptomyces parvullus</name>
    <dbReference type="NCBI Taxonomy" id="1928"/>
    <lineage>
        <taxon>Bacteria</taxon>
        <taxon>Bacillati</taxon>
        <taxon>Actinomycetota</taxon>
        <taxon>Actinomycetes</taxon>
        <taxon>Kitasatosporales</taxon>
        <taxon>Streptomycetaceae</taxon>
        <taxon>Streptomyces</taxon>
        <taxon>Streptomyces rochei group</taxon>
    </lineage>
</organism>
<evidence type="ECO:0000313" key="3">
    <source>
        <dbReference type="Proteomes" id="UP001231701"/>
    </source>
</evidence>
<protein>
    <submittedName>
        <fullName evidence="2">SMI1/KNR4 family protein</fullName>
    </submittedName>
</protein>
<dbReference type="Proteomes" id="UP001231701">
    <property type="component" value="Chromosome"/>
</dbReference>
<gene>
    <name evidence="2" type="ORF">P7W03_00720</name>
</gene>
<evidence type="ECO:0000313" key="2">
    <source>
        <dbReference type="EMBL" id="WMC84178.1"/>
    </source>
</evidence>
<dbReference type="Gene3D" id="3.40.1580.10">
    <property type="entry name" value="SMI1/KNR4-like"/>
    <property type="match status" value="1"/>
</dbReference>
<dbReference type="GeneID" id="90940503"/>
<dbReference type="SUPFAM" id="SSF160631">
    <property type="entry name" value="SMI1/KNR4-like"/>
    <property type="match status" value="1"/>
</dbReference>
<dbReference type="SMART" id="SM00860">
    <property type="entry name" value="SMI1_KNR4"/>
    <property type="match status" value="1"/>
</dbReference>
<reference evidence="2" key="1">
    <citation type="submission" date="2023-03" db="EMBL/GenBank/DDBJ databases">
        <title>Borrelidin-producing and root-colonizing Streptomyces rochei is a potent biopesticide for soil-borne oomycete-caused plant diseases.</title>
        <authorList>
            <person name="Zhou D."/>
            <person name="Wang X."/>
            <person name="Navarro-Munoz J.C."/>
            <person name="Li W."/>
            <person name="Li J."/>
            <person name="Jiu M."/>
            <person name="Deng S."/>
            <person name="Ye Y."/>
            <person name="Daly P."/>
            <person name="Wei L."/>
        </authorList>
    </citation>
    <scope>NUCLEOTIDE SEQUENCE</scope>
    <source>
        <strain evidence="2">JK1</strain>
    </source>
</reference>
<dbReference type="EMBL" id="CP121271">
    <property type="protein sequence ID" value="WMC84178.1"/>
    <property type="molecule type" value="Genomic_DNA"/>
</dbReference>
<dbReference type="InterPro" id="IPR037883">
    <property type="entry name" value="Knr4/Smi1-like_sf"/>
</dbReference>
<dbReference type="InterPro" id="IPR018958">
    <property type="entry name" value="Knr4/Smi1-like_dom"/>
</dbReference>
<feature type="domain" description="Knr4/Smi1-like" evidence="1">
    <location>
        <begin position="19"/>
        <end position="149"/>
    </location>
</feature>
<accession>A0AAX3ZCC5</accession>
<evidence type="ECO:0000259" key="1">
    <source>
        <dbReference type="SMART" id="SM00860"/>
    </source>
</evidence>